<name>A0ABD3VAK4_SINWO</name>
<reference evidence="1 2" key="1">
    <citation type="submission" date="2024-11" db="EMBL/GenBank/DDBJ databases">
        <title>Chromosome-level genome assembly of the freshwater bivalve Anodonta woodiana.</title>
        <authorList>
            <person name="Chen X."/>
        </authorList>
    </citation>
    <scope>NUCLEOTIDE SEQUENCE [LARGE SCALE GENOMIC DNA]</scope>
    <source>
        <strain evidence="1">MN2024</strain>
        <tissue evidence="1">Gills</tissue>
    </source>
</reference>
<gene>
    <name evidence="1" type="ORF">ACJMK2_012662</name>
</gene>
<dbReference type="PANTHER" id="PTHR21446">
    <property type="entry name" value="DUF3504 DOMAIN-CONTAINING PROTEIN"/>
    <property type="match status" value="1"/>
</dbReference>
<proteinExistence type="predicted"/>
<dbReference type="InterPro" id="IPR052787">
    <property type="entry name" value="MAVS"/>
</dbReference>
<comment type="caution">
    <text evidence="1">The sequence shown here is derived from an EMBL/GenBank/DDBJ whole genome shotgun (WGS) entry which is preliminary data.</text>
</comment>
<dbReference type="EMBL" id="JBJQND010000013">
    <property type="protein sequence ID" value="KAL3858046.1"/>
    <property type="molecule type" value="Genomic_DNA"/>
</dbReference>
<evidence type="ECO:0000313" key="1">
    <source>
        <dbReference type="EMBL" id="KAL3858046.1"/>
    </source>
</evidence>
<dbReference type="PANTHER" id="PTHR21446:SF12">
    <property type="entry name" value="POTASSIUM CHANNEL TETRAMERIZATION DOMAIN CONTAINING 1"/>
    <property type="match status" value="1"/>
</dbReference>
<dbReference type="Proteomes" id="UP001634394">
    <property type="component" value="Unassembled WGS sequence"/>
</dbReference>
<sequence>MAVLTSISGTWTKWLYHDEGVAVNYSMTPVQLGQYLARFYADIKAKDGRPFTKNALRGMRAGLQRAFRAPPYSMNNINLTMDPQFQTANEVFEKRCNYFSSLENHPPILKEDLVKLECYLNPYESPVKLLHTVWFLLCYYFDQQGRDRLRESSKQSFRIALDDSGQLFLAMIKEGHVDQTGVPAAKIAYGIHPKDDTKSLPSIFRFYLSKLNPGCDALFQRPRQFRTTREMEESAVWFERIPVGAKAIGYLMTLISEKANLSKLYTIYSVRATSHNIAAISRFPRYSKMHPHPLNISLSHS</sequence>
<dbReference type="AlphaFoldDB" id="A0ABD3VAK4"/>
<accession>A0ABD3VAK4</accession>
<organism evidence="1 2">
    <name type="scientific">Sinanodonta woodiana</name>
    <name type="common">Chinese pond mussel</name>
    <name type="synonym">Anodonta woodiana</name>
    <dbReference type="NCBI Taxonomy" id="1069815"/>
    <lineage>
        <taxon>Eukaryota</taxon>
        <taxon>Metazoa</taxon>
        <taxon>Spiralia</taxon>
        <taxon>Lophotrochozoa</taxon>
        <taxon>Mollusca</taxon>
        <taxon>Bivalvia</taxon>
        <taxon>Autobranchia</taxon>
        <taxon>Heteroconchia</taxon>
        <taxon>Palaeoheterodonta</taxon>
        <taxon>Unionida</taxon>
        <taxon>Unionoidea</taxon>
        <taxon>Unionidae</taxon>
        <taxon>Unioninae</taxon>
        <taxon>Sinanodonta</taxon>
    </lineage>
</organism>
<protein>
    <recommendedName>
        <fullName evidence="3">DUF3504 domain-containing protein</fullName>
    </recommendedName>
</protein>
<evidence type="ECO:0000313" key="2">
    <source>
        <dbReference type="Proteomes" id="UP001634394"/>
    </source>
</evidence>
<evidence type="ECO:0008006" key="3">
    <source>
        <dbReference type="Google" id="ProtNLM"/>
    </source>
</evidence>
<keyword evidence="2" id="KW-1185">Reference proteome</keyword>